<protein>
    <recommendedName>
        <fullName evidence="3">RNase H type-1 domain-containing protein</fullName>
    </recommendedName>
</protein>
<evidence type="ECO:0008006" key="3">
    <source>
        <dbReference type="Google" id="ProtNLM"/>
    </source>
</evidence>
<feature type="transmembrane region" description="Helical" evidence="1">
    <location>
        <begin position="37"/>
        <end position="59"/>
    </location>
</feature>
<name>A0A0B7BIN9_9EUPU</name>
<proteinExistence type="predicted"/>
<keyword evidence="1" id="KW-1133">Transmembrane helix</keyword>
<evidence type="ECO:0000256" key="1">
    <source>
        <dbReference type="SAM" id="Phobius"/>
    </source>
</evidence>
<dbReference type="AlphaFoldDB" id="A0A0B7BIN9"/>
<organism evidence="2">
    <name type="scientific">Arion vulgaris</name>
    <dbReference type="NCBI Taxonomy" id="1028688"/>
    <lineage>
        <taxon>Eukaryota</taxon>
        <taxon>Metazoa</taxon>
        <taxon>Spiralia</taxon>
        <taxon>Lophotrochozoa</taxon>
        <taxon>Mollusca</taxon>
        <taxon>Gastropoda</taxon>
        <taxon>Heterobranchia</taxon>
        <taxon>Euthyneura</taxon>
        <taxon>Panpulmonata</taxon>
        <taxon>Eupulmonata</taxon>
        <taxon>Stylommatophora</taxon>
        <taxon>Helicina</taxon>
        <taxon>Arionoidea</taxon>
        <taxon>Arionidae</taxon>
        <taxon>Arion</taxon>
    </lineage>
</organism>
<accession>A0A0B7BIN9</accession>
<evidence type="ECO:0000313" key="2">
    <source>
        <dbReference type="EMBL" id="CEK92757.1"/>
    </source>
</evidence>
<reference evidence="2" key="1">
    <citation type="submission" date="2014-12" db="EMBL/GenBank/DDBJ databases">
        <title>Insight into the proteome of Arion vulgaris.</title>
        <authorList>
            <person name="Aradska J."/>
            <person name="Bulat T."/>
            <person name="Smidak R."/>
            <person name="Sarate P."/>
            <person name="Gangsoo J."/>
            <person name="Sialana F."/>
            <person name="Bilban M."/>
            <person name="Lubec G."/>
        </authorList>
    </citation>
    <scope>NUCLEOTIDE SEQUENCE</scope>
    <source>
        <tissue evidence="2">Skin</tissue>
    </source>
</reference>
<dbReference type="EMBL" id="HACG01045892">
    <property type="protein sequence ID" value="CEK92757.1"/>
    <property type="molecule type" value="Transcribed_RNA"/>
</dbReference>
<gene>
    <name evidence="2" type="primary">ORF189935</name>
</gene>
<sequence length="60" mass="6903">MCFLSDSMSMLRKNETVWAQRQWLELMMRSKLAKISFIFVAGHAGVRGMNASIGLQIWLL</sequence>
<keyword evidence="1" id="KW-0472">Membrane</keyword>
<keyword evidence="1" id="KW-0812">Transmembrane</keyword>